<protein>
    <submittedName>
        <fullName evidence="1">Sugar phosphate isomerase/epimerase</fullName>
    </submittedName>
</protein>
<dbReference type="AlphaFoldDB" id="A0A7G8PHR1"/>
<evidence type="ECO:0000313" key="1">
    <source>
        <dbReference type="EMBL" id="QNJ93877.1"/>
    </source>
</evidence>
<dbReference type="InterPro" id="IPR050312">
    <property type="entry name" value="IolE/XylAMocC-like"/>
</dbReference>
<dbReference type="Proteomes" id="UP000515498">
    <property type="component" value="Chromosome"/>
</dbReference>
<evidence type="ECO:0000313" key="2">
    <source>
        <dbReference type="Proteomes" id="UP000515498"/>
    </source>
</evidence>
<dbReference type="PANTHER" id="PTHR12110">
    <property type="entry name" value="HYDROXYPYRUVATE ISOMERASE"/>
    <property type="match status" value="1"/>
</dbReference>
<reference evidence="1 2" key="1">
    <citation type="submission" date="2020-07" db="EMBL/GenBank/DDBJ databases">
        <title>Draft genome sequence of four isobutane-metabolizing strains capable of cometabolically degrading diverse ether contaminants.</title>
        <authorList>
            <person name="Chen W."/>
            <person name="Faulkner N."/>
            <person name="Smith C."/>
            <person name="Hyman M."/>
        </authorList>
    </citation>
    <scope>NUCLEOTIDE SEQUENCE [LARGE SCALE GENOMIC DNA]</scope>
    <source>
        <strain evidence="1 2">2A</strain>
    </source>
</reference>
<gene>
    <name evidence="1" type="ORF">HZU40_06085</name>
</gene>
<dbReference type="SUPFAM" id="SSF51658">
    <property type="entry name" value="Xylose isomerase-like"/>
    <property type="match status" value="1"/>
</dbReference>
<dbReference type="PANTHER" id="PTHR12110:SF41">
    <property type="entry name" value="INOSOSE DEHYDRATASE"/>
    <property type="match status" value="1"/>
</dbReference>
<proteinExistence type="predicted"/>
<keyword evidence="1" id="KW-0413">Isomerase</keyword>
<dbReference type="InterPro" id="IPR036237">
    <property type="entry name" value="Xyl_isomerase-like_sf"/>
</dbReference>
<dbReference type="EMBL" id="CP059894">
    <property type="protein sequence ID" value="QNJ93877.1"/>
    <property type="molecule type" value="Genomic_DNA"/>
</dbReference>
<accession>A0A7G8PHR1</accession>
<sequence>MGLIVDPFTSPQEWRTEQSVAALAARINARAQEAAALGLRVGYHNHDHEIATRFGARTALEVLVDHLDPTVCLELDLFWAAWGGADVPQLVAALGQRVVAVHVRDGPTERLKPRCLPDTCRAR</sequence>
<organism evidence="1 2">
    <name type="scientific">Mycolicibacterium fluoranthenivorans</name>
    <dbReference type="NCBI Taxonomy" id="258505"/>
    <lineage>
        <taxon>Bacteria</taxon>
        <taxon>Bacillati</taxon>
        <taxon>Actinomycetota</taxon>
        <taxon>Actinomycetes</taxon>
        <taxon>Mycobacteriales</taxon>
        <taxon>Mycobacteriaceae</taxon>
        <taxon>Mycolicibacterium</taxon>
    </lineage>
</organism>
<dbReference type="GO" id="GO:0016853">
    <property type="term" value="F:isomerase activity"/>
    <property type="evidence" value="ECO:0007669"/>
    <property type="project" value="UniProtKB-KW"/>
</dbReference>
<dbReference type="KEGG" id="mflu:HZU40_06085"/>
<dbReference type="Gene3D" id="3.20.20.150">
    <property type="entry name" value="Divalent-metal-dependent TIM barrel enzymes"/>
    <property type="match status" value="1"/>
</dbReference>
<name>A0A7G8PHR1_9MYCO</name>
<dbReference type="RefSeq" id="WP_187097878.1">
    <property type="nucleotide sequence ID" value="NZ_CP059894.1"/>
</dbReference>